<dbReference type="EMBL" id="BMNM01000001">
    <property type="protein sequence ID" value="GGI69652.1"/>
    <property type="molecule type" value="Genomic_DNA"/>
</dbReference>
<organism evidence="1 2">
    <name type="scientific">Vulcanisaeta souniana JCM 11219</name>
    <dbReference type="NCBI Taxonomy" id="1293586"/>
    <lineage>
        <taxon>Archaea</taxon>
        <taxon>Thermoproteota</taxon>
        <taxon>Thermoprotei</taxon>
        <taxon>Thermoproteales</taxon>
        <taxon>Thermoproteaceae</taxon>
        <taxon>Vulcanisaeta</taxon>
    </lineage>
</organism>
<name>A0A830EC04_9CREN</name>
<reference evidence="1" key="1">
    <citation type="journal article" date="2014" name="Int. J. Syst. Evol. Microbiol.">
        <title>Complete genome sequence of Corynebacterium casei LMG S-19264T (=DSM 44701T), isolated from a smear-ripened cheese.</title>
        <authorList>
            <consortium name="US DOE Joint Genome Institute (JGI-PGF)"/>
            <person name="Walter F."/>
            <person name="Albersmeier A."/>
            <person name="Kalinowski J."/>
            <person name="Ruckert C."/>
        </authorList>
    </citation>
    <scope>NUCLEOTIDE SEQUENCE</scope>
    <source>
        <strain evidence="1">JCM 11219</strain>
    </source>
</reference>
<dbReference type="AlphaFoldDB" id="A0A830EC04"/>
<sequence length="72" mass="7926">MELIMANGTRERIYVGEAKIKSRKGPVMIAALKTQTPLFGIHTPESLGFKVNPRIGELDEIGPEGSYLLQLT</sequence>
<evidence type="ECO:0000313" key="2">
    <source>
        <dbReference type="Proteomes" id="UP000657075"/>
    </source>
</evidence>
<proteinExistence type="predicted"/>
<dbReference type="GeneID" id="76206519"/>
<protein>
    <submittedName>
        <fullName evidence="1">Uncharacterized protein</fullName>
    </submittedName>
</protein>
<reference evidence="1" key="2">
    <citation type="submission" date="2020-09" db="EMBL/GenBank/DDBJ databases">
        <authorList>
            <person name="Sun Q."/>
            <person name="Ohkuma M."/>
        </authorList>
    </citation>
    <scope>NUCLEOTIDE SEQUENCE</scope>
    <source>
        <strain evidence="1">JCM 11219</strain>
    </source>
</reference>
<dbReference type="RefSeq" id="WP_054843238.1">
    <property type="nucleotide sequence ID" value="NZ_AP026830.1"/>
</dbReference>
<evidence type="ECO:0000313" key="1">
    <source>
        <dbReference type="EMBL" id="GGI69652.1"/>
    </source>
</evidence>
<dbReference type="Proteomes" id="UP000657075">
    <property type="component" value="Unassembled WGS sequence"/>
</dbReference>
<accession>A0A830EC04</accession>
<dbReference type="OrthoDB" id="28014at2157"/>
<comment type="caution">
    <text evidence="1">The sequence shown here is derived from an EMBL/GenBank/DDBJ whole genome shotgun (WGS) entry which is preliminary data.</text>
</comment>
<gene>
    <name evidence="1" type="ORF">GCM10007112_03310</name>
</gene>